<dbReference type="Proteomes" id="UP001367508">
    <property type="component" value="Unassembled WGS sequence"/>
</dbReference>
<feature type="coiled-coil region" evidence="1">
    <location>
        <begin position="9"/>
        <end position="57"/>
    </location>
</feature>
<organism evidence="2 3">
    <name type="scientific">Canavalia gladiata</name>
    <name type="common">Sword bean</name>
    <name type="synonym">Dolichos gladiatus</name>
    <dbReference type="NCBI Taxonomy" id="3824"/>
    <lineage>
        <taxon>Eukaryota</taxon>
        <taxon>Viridiplantae</taxon>
        <taxon>Streptophyta</taxon>
        <taxon>Embryophyta</taxon>
        <taxon>Tracheophyta</taxon>
        <taxon>Spermatophyta</taxon>
        <taxon>Magnoliopsida</taxon>
        <taxon>eudicotyledons</taxon>
        <taxon>Gunneridae</taxon>
        <taxon>Pentapetalae</taxon>
        <taxon>rosids</taxon>
        <taxon>fabids</taxon>
        <taxon>Fabales</taxon>
        <taxon>Fabaceae</taxon>
        <taxon>Papilionoideae</taxon>
        <taxon>50 kb inversion clade</taxon>
        <taxon>NPAAA clade</taxon>
        <taxon>indigoferoid/millettioid clade</taxon>
        <taxon>Phaseoleae</taxon>
        <taxon>Canavalia</taxon>
    </lineage>
</organism>
<protein>
    <submittedName>
        <fullName evidence="2">Uncharacterized protein</fullName>
    </submittedName>
</protein>
<name>A0AAN9MZE1_CANGL</name>
<keyword evidence="1" id="KW-0175">Coiled coil</keyword>
<dbReference type="EMBL" id="JAYMYQ010000001">
    <property type="protein sequence ID" value="KAK7363885.1"/>
    <property type="molecule type" value="Genomic_DNA"/>
</dbReference>
<keyword evidence="3" id="KW-1185">Reference proteome</keyword>
<gene>
    <name evidence="2" type="ORF">VNO77_06045</name>
</gene>
<sequence length="70" mass="7862">MQVKILICISNANERMKEMEQTLIKAKQIQDDCATAVKKLKAVVESTKEKLGEQKKQTSILNTIDSKNIA</sequence>
<accession>A0AAN9MZE1</accession>
<proteinExistence type="predicted"/>
<evidence type="ECO:0000313" key="3">
    <source>
        <dbReference type="Proteomes" id="UP001367508"/>
    </source>
</evidence>
<evidence type="ECO:0000256" key="1">
    <source>
        <dbReference type="SAM" id="Coils"/>
    </source>
</evidence>
<comment type="caution">
    <text evidence="2">The sequence shown here is derived from an EMBL/GenBank/DDBJ whole genome shotgun (WGS) entry which is preliminary data.</text>
</comment>
<dbReference type="AlphaFoldDB" id="A0AAN9MZE1"/>
<reference evidence="2 3" key="1">
    <citation type="submission" date="2024-01" db="EMBL/GenBank/DDBJ databases">
        <title>The genomes of 5 underutilized Papilionoideae crops provide insights into root nodulation and disease resistanc.</title>
        <authorList>
            <person name="Jiang F."/>
        </authorList>
    </citation>
    <scope>NUCLEOTIDE SEQUENCE [LARGE SCALE GENOMIC DNA]</scope>
    <source>
        <strain evidence="2">LVBAO_FW01</strain>
        <tissue evidence="2">Leaves</tissue>
    </source>
</reference>
<evidence type="ECO:0000313" key="2">
    <source>
        <dbReference type="EMBL" id="KAK7363885.1"/>
    </source>
</evidence>